<dbReference type="OMA" id="ESYINMT"/>
<feature type="chain" id="PRO_5004034847" evidence="1">
    <location>
        <begin position="18"/>
        <end position="424"/>
    </location>
</feature>
<reference evidence="2 3" key="1">
    <citation type="submission" date="2013-02" db="EMBL/GenBank/DDBJ databases">
        <title>Genome sequence of Candida maltosa Xu316, a potential industrial strain for xylitol and ethanol production.</title>
        <authorList>
            <person name="Yu J."/>
            <person name="Wang Q."/>
            <person name="Geng X."/>
            <person name="Bao W."/>
            <person name="He P."/>
            <person name="Cai J."/>
        </authorList>
    </citation>
    <scope>NUCLEOTIDE SEQUENCE [LARGE SCALE GENOMIC DNA]</scope>
    <source>
        <strain evidence="3">Xu316</strain>
    </source>
</reference>
<comment type="caution">
    <text evidence="2">The sequence shown here is derived from an EMBL/GenBank/DDBJ whole genome shotgun (WGS) entry which is preliminary data.</text>
</comment>
<dbReference type="AlphaFoldDB" id="M3IN67"/>
<sequence length="424" mass="45062">MRFLISFICLIISLVSAVPTVVTPVTGTDFNFQKEIDTFVESSLPEHSQAMFYELIDVFNSNSDLSKRDDQTEQTIESLLNAVNSSGIIWEVLDAVADSPSRIEYLSNLTTSLLKGRNITIKPADLLSESSDLTKNLNISGILAAVENSGLVTSLLDGLLLDTNFRPHLVDLIDRIVLSQKNVLLYIFAVYLSKRDSEFAETDLFELMKRADNQYAGSLGTFATNAIGSIVSSPLVANIAADVLNALNDTGFAVYFVQRFISTESYINMTGTLLSDIISSVSINIDTTGFNASSLVTGALGDPKAIASFVGSLLSGDTSQLQGYVGKYAGAIGDILQDLEKKGLFAELNSYIFGDSSSSTQASQSTSTASSNNKDVSVANVSTTATASKSSSAAAASIGLLNAESNTPFFKALTIVVGGALLML</sequence>
<evidence type="ECO:0000256" key="1">
    <source>
        <dbReference type="SAM" id="SignalP"/>
    </source>
</evidence>
<evidence type="ECO:0000313" key="2">
    <source>
        <dbReference type="EMBL" id="EMG47846.1"/>
    </source>
</evidence>
<dbReference type="EMBL" id="AOGT01001355">
    <property type="protein sequence ID" value="EMG47846.1"/>
    <property type="molecule type" value="Genomic_DNA"/>
</dbReference>
<accession>M3IN67</accession>
<gene>
    <name evidence="2" type="ORF">G210_1705</name>
</gene>
<evidence type="ECO:0000313" key="3">
    <source>
        <dbReference type="Proteomes" id="UP000011777"/>
    </source>
</evidence>
<organism evidence="2 3">
    <name type="scientific">Candida maltosa (strain Xu316)</name>
    <name type="common">Yeast</name>
    <dbReference type="NCBI Taxonomy" id="1245528"/>
    <lineage>
        <taxon>Eukaryota</taxon>
        <taxon>Fungi</taxon>
        <taxon>Dikarya</taxon>
        <taxon>Ascomycota</taxon>
        <taxon>Saccharomycotina</taxon>
        <taxon>Pichiomycetes</taxon>
        <taxon>Debaryomycetaceae</taxon>
        <taxon>Candida/Lodderomyces clade</taxon>
        <taxon>Candida</taxon>
    </lineage>
</organism>
<dbReference type="Proteomes" id="UP000011777">
    <property type="component" value="Unassembled WGS sequence"/>
</dbReference>
<proteinExistence type="predicted"/>
<feature type="signal peptide" evidence="1">
    <location>
        <begin position="1"/>
        <end position="17"/>
    </location>
</feature>
<dbReference type="HOGENOM" id="CLU_032732_0_0_1"/>
<keyword evidence="3" id="KW-1185">Reference proteome</keyword>
<dbReference type="eggNOG" id="ENOG502T3NC">
    <property type="taxonomic scope" value="Eukaryota"/>
</dbReference>
<protein>
    <submittedName>
        <fullName evidence="2">Uncharacterized protein</fullName>
    </submittedName>
</protein>
<name>M3IN67_CANMX</name>
<dbReference type="OrthoDB" id="4022151at2759"/>
<keyword evidence="1" id="KW-0732">Signal</keyword>